<keyword evidence="2" id="KW-0378">Hydrolase</keyword>
<evidence type="ECO:0000256" key="1">
    <source>
        <dbReference type="ARBA" id="ARBA00022722"/>
    </source>
</evidence>
<dbReference type="InterPro" id="IPR044925">
    <property type="entry name" value="His-Me_finger_sf"/>
</dbReference>
<protein>
    <submittedName>
        <fullName evidence="3">Endonuclease</fullName>
    </submittedName>
</protein>
<keyword evidence="4" id="KW-1185">Reference proteome</keyword>
<keyword evidence="1" id="KW-0540">Nuclease</keyword>
<keyword evidence="3" id="KW-0255">Endonuclease</keyword>
<comment type="caution">
    <text evidence="3">The sequence shown here is derived from an EMBL/GenBank/DDBJ whole genome shotgun (WGS) entry which is preliminary data.</text>
</comment>
<dbReference type="Proteomes" id="UP000681027">
    <property type="component" value="Unassembled WGS sequence"/>
</dbReference>
<reference evidence="3 4" key="1">
    <citation type="submission" date="2021-05" db="EMBL/GenBank/DDBJ databases">
        <title>Novel Bacillus species.</title>
        <authorList>
            <person name="Liu G."/>
        </authorList>
    </citation>
    <scope>NUCLEOTIDE SEQUENCE [LARGE SCALE GENOMIC DNA]</scope>
    <source>
        <strain evidence="3 4">FJAT-49705</strain>
    </source>
</reference>
<gene>
    <name evidence="3" type="ORF">KHA94_20860</name>
</gene>
<dbReference type="Pfam" id="PF04231">
    <property type="entry name" value="Endonuclease_1"/>
    <property type="match status" value="1"/>
</dbReference>
<sequence>MEDRQTQAILLDNFNELEQSYRKDVSESLATVKANTEKIQFNQQLYYNEKQDAKDVKHYYSSVANIGDSNNLFAYYHELVKRTHQQRIPYFISKDQFLYTWVDMQPDGSVKSIYSGEHKDPKTIIEEDFETIRKKYDEFLGLLKNKKHLLDELHKKMANIESSIKFNTEHIVPQSWFGGKEPMKGDLHHLFVCQPECNTARSNFPYDDFDFYVPESSEEVIQNHCGVANEGKFEPENGKGAAARAMLYFLLRYPKAIRKPFLQQIDLGLLISWNHQFKVTIHEKHRNRAIYRIQGNRNPFIDFPELAEKIRFQIY</sequence>
<dbReference type="EMBL" id="JAGYPM010000005">
    <property type="protein sequence ID" value="MBS4192598.1"/>
    <property type="molecule type" value="Genomic_DNA"/>
</dbReference>
<dbReference type="PANTHER" id="PTHR33607">
    <property type="entry name" value="ENDONUCLEASE-1"/>
    <property type="match status" value="1"/>
</dbReference>
<dbReference type="InterPro" id="IPR007346">
    <property type="entry name" value="Endonuclease-I"/>
</dbReference>
<evidence type="ECO:0000313" key="4">
    <source>
        <dbReference type="Proteomes" id="UP000681027"/>
    </source>
</evidence>
<dbReference type="PANTHER" id="PTHR33607:SF2">
    <property type="entry name" value="ENDONUCLEASE-1"/>
    <property type="match status" value="1"/>
</dbReference>
<accession>A0ABS5NXQ0</accession>
<evidence type="ECO:0000256" key="2">
    <source>
        <dbReference type="ARBA" id="ARBA00022801"/>
    </source>
</evidence>
<proteinExistence type="predicted"/>
<name>A0ABS5NXQ0_9BACI</name>
<dbReference type="GO" id="GO:0004519">
    <property type="term" value="F:endonuclease activity"/>
    <property type="evidence" value="ECO:0007669"/>
    <property type="project" value="UniProtKB-KW"/>
</dbReference>
<evidence type="ECO:0000313" key="3">
    <source>
        <dbReference type="EMBL" id="MBS4192598.1"/>
    </source>
</evidence>
<dbReference type="RefSeq" id="WP_213104054.1">
    <property type="nucleotide sequence ID" value="NZ_JAGYPM010000005.1"/>
</dbReference>
<dbReference type="SUPFAM" id="SSF54060">
    <property type="entry name" value="His-Me finger endonucleases"/>
    <property type="match status" value="1"/>
</dbReference>
<organism evidence="3 4">
    <name type="scientific">Cytobacillus citreus</name>
    <dbReference type="NCBI Taxonomy" id="2833586"/>
    <lineage>
        <taxon>Bacteria</taxon>
        <taxon>Bacillati</taxon>
        <taxon>Bacillota</taxon>
        <taxon>Bacilli</taxon>
        <taxon>Bacillales</taxon>
        <taxon>Bacillaceae</taxon>
        <taxon>Cytobacillus</taxon>
    </lineage>
</organism>